<dbReference type="Gene3D" id="3.90.350.10">
    <property type="entry name" value="Transposase Inhibitor Protein From Tn5, Chain A, domain 1"/>
    <property type="match status" value="1"/>
</dbReference>
<dbReference type="InterPro" id="IPR002559">
    <property type="entry name" value="Transposase_11"/>
</dbReference>
<evidence type="ECO:0000256" key="4">
    <source>
        <dbReference type="ARBA" id="ARBA00023172"/>
    </source>
</evidence>
<evidence type="ECO:0000256" key="3">
    <source>
        <dbReference type="ARBA" id="ARBA00023125"/>
    </source>
</evidence>
<dbReference type="RefSeq" id="WP_345335066.1">
    <property type="nucleotide sequence ID" value="NZ_BAABJZ010000043.1"/>
</dbReference>
<dbReference type="NCBIfam" id="NF033592">
    <property type="entry name" value="transpos_IS4_1"/>
    <property type="match status" value="1"/>
</dbReference>
<dbReference type="InterPro" id="IPR047952">
    <property type="entry name" value="Transpos_IS4"/>
</dbReference>
<keyword evidence="4" id="KW-0233">DNA recombination</keyword>
<dbReference type="PANTHER" id="PTHR33258">
    <property type="entry name" value="TRANSPOSASE INSL FOR INSERTION SEQUENCE ELEMENT IS186A-RELATED"/>
    <property type="match status" value="1"/>
</dbReference>
<comment type="similarity">
    <text evidence="1">Belongs to the transposase 11 family.</text>
</comment>
<dbReference type="Proteomes" id="UP001499988">
    <property type="component" value="Unassembled WGS sequence"/>
</dbReference>
<keyword evidence="7" id="KW-1185">Reference proteome</keyword>
<comment type="caution">
    <text evidence="6">The sequence shown here is derived from an EMBL/GenBank/DDBJ whole genome shotgun (WGS) entry which is preliminary data.</text>
</comment>
<sequence length="428" mass="49064">MPIITATKPLTQLFNEAWLNKTAKQQGFCKRLRDIRPLELISSLVSAFGDGNVDAIADLHRTFNGIHMNSDANVAYKPFHNKLRKPEFAEFMQTVVSRAIAVFGKQLTEELPSKLQQFEQILIQDGSSFALHPDLAEIFPNRFKGRSPAAVECHMTMSLTDEQPLKLGISADTASERDYLPAANTMKNKLLLADAGYVGLEHMANVEQHGGYYLMRSTKQLNPTIDRALNAKGKPIKSMAGLKLKALQSRRGGRAPVLDVDVSWPHYQCRMVLFWHQKEKRYLWWLTNLPRDEFSTEDIMRLYRVRWQIELLFKEWKSFNNLKRFVTRQEHMVRGLIWASLLSLLVKRFIGRVAQQRLNMRLSVLKIAKSTQGWFEPVMKSLASKSLSQLRADLSWAIDFIATNCHRAQQSKAKQANSLEAVWEHLNA</sequence>
<dbReference type="EMBL" id="BAABJZ010000043">
    <property type="protein sequence ID" value="GAA4884807.1"/>
    <property type="molecule type" value="Genomic_DNA"/>
</dbReference>
<keyword evidence="2" id="KW-0815">Transposition</keyword>
<gene>
    <name evidence="6" type="ORF">GCM10023333_18300</name>
</gene>
<organism evidence="6 7">
    <name type="scientific">Ferrimonas pelagia</name>
    <dbReference type="NCBI Taxonomy" id="1177826"/>
    <lineage>
        <taxon>Bacteria</taxon>
        <taxon>Pseudomonadati</taxon>
        <taxon>Pseudomonadota</taxon>
        <taxon>Gammaproteobacteria</taxon>
        <taxon>Alteromonadales</taxon>
        <taxon>Ferrimonadaceae</taxon>
        <taxon>Ferrimonas</taxon>
    </lineage>
</organism>
<feature type="domain" description="Transposase IS4-like" evidence="5">
    <location>
        <begin position="117"/>
        <end position="344"/>
    </location>
</feature>
<evidence type="ECO:0000256" key="2">
    <source>
        <dbReference type="ARBA" id="ARBA00022578"/>
    </source>
</evidence>
<protein>
    <submittedName>
        <fullName evidence="6">IS4-like element ISH8E family transposase</fullName>
    </submittedName>
</protein>
<evidence type="ECO:0000259" key="5">
    <source>
        <dbReference type="Pfam" id="PF01609"/>
    </source>
</evidence>
<name>A0ABP9EQH1_9GAMM</name>
<dbReference type="Pfam" id="PF01609">
    <property type="entry name" value="DDE_Tnp_1"/>
    <property type="match status" value="1"/>
</dbReference>
<keyword evidence="3" id="KW-0238">DNA-binding</keyword>
<dbReference type="PANTHER" id="PTHR33258:SF1">
    <property type="entry name" value="TRANSPOSASE INSL FOR INSERTION SEQUENCE ELEMENT IS186A-RELATED"/>
    <property type="match status" value="1"/>
</dbReference>
<evidence type="ECO:0000313" key="6">
    <source>
        <dbReference type="EMBL" id="GAA4884807.1"/>
    </source>
</evidence>
<accession>A0ABP9EQH1</accession>
<evidence type="ECO:0000313" key="7">
    <source>
        <dbReference type="Proteomes" id="UP001499988"/>
    </source>
</evidence>
<dbReference type="InterPro" id="IPR012337">
    <property type="entry name" value="RNaseH-like_sf"/>
</dbReference>
<dbReference type="SUPFAM" id="SSF53098">
    <property type="entry name" value="Ribonuclease H-like"/>
    <property type="match status" value="1"/>
</dbReference>
<reference evidence="7" key="1">
    <citation type="journal article" date="2019" name="Int. J. Syst. Evol. Microbiol.">
        <title>The Global Catalogue of Microorganisms (GCM) 10K type strain sequencing project: providing services to taxonomists for standard genome sequencing and annotation.</title>
        <authorList>
            <consortium name="The Broad Institute Genomics Platform"/>
            <consortium name="The Broad Institute Genome Sequencing Center for Infectious Disease"/>
            <person name="Wu L."/>
            <person name="Ma J."/>
        </authorList>
    </citation>
    <scope>NUCLEOTIDE SEQUENCE [LARGE SCALE GENOMIC DNA]</scope>
    <source>
        <strain evidence="7">JCM 18401</strain>
    </source>
</reference>
<proteinExistence type="inferred from homology"/>
<evidence type="ECO:0000256" key="1">
    <source>
        <dbReference type="ARBA" id="ARBA00010075"/>
    </source>
</evidence>